<protein>
    <submittedName>
        <fullName evidence="1">Uncharacterized protein</fullName>
    </submittedName>
</protein>
<evidence type="ECO:0000313" key="2">
    <source>
        <dbReference type="Proteomes" id="UP001186974"/>
    </source>
</evidence>
<keyword evidence="2" id="KW-1185">Reference proteome</keyword>
<dbReference type="Proteomes" id="UP001186974">
    <property type="component" value="Unassembled WGS sequence"/>
</dbReference>
<dbReference type="EMBL" id="JAWDJW010001011">
    <property type="protein sequence ID" value="KAK3079637.1"/>
    <property type="molecule type" value="Genomic_DNA"/>
</dbReference>
<gene>
    <name evidence="1" type="ORF">LTS18_004353</name>
</gene>
<organism evidence="1 2">
    <name type="scientific">Coniosporium uncinatum</name>
    <dbReference type="NCBI Taxonomy" id="93489"/>
    <lineage>
        <taxon>Eukaryota</taxon>
        <taxon>Fungi</taxon>
        <taxon>Dikarya</taxon>
        <taxon>Ascomycota</taxon>
        <taxon>Pezizomycotina</taxon>
        <taxon>Dothideomycetes</taxon>
        <taxon>Dothideomycetes incertae sedis</taxon>
        <taxon>Coniosporium</taxon>
    </lineage>
</organism>
<evidence type="ECO:0000313" key="1">
    <source>
        <dbReference type="EMBL" id="KAK3079637.1"/>
    </source>
</evidence>
<name>A0ACC3DSZ4_9PEZI</name>
<proteinExistence type="predicted"/>
<feature type="non-terminal residue" evidence="1">
    <location>
        <position position="92"/>
    </location>
</feature>
<accession>A0ACC3DSZ4</accession>
<comment type="caution">
    <text evidence="1">The sequence shown here is derived from an EMBL/GenBank/DDBJ whole genome shotgun (WGS) entry which is preliminary data.</text>
</comment>
<reference evidence="1" key="1">
    <citation type="submission" date="2024-09" db="EMBL/GenBank/DDBJ databases">
        <title>Black Yeasts Isolated from many extreme environments.</title>
        <authorList>
            <person name="Coleine C."/>
            <person name="Stajich J.E."/>
            <person name="Selbmann L."/>
        </authorList>
    </citation>
    <scope>NUCLEOTIDE SEQUENCE</scope>
    <source>
        <strain evidence="1">CCFEE 5737</strain>
    </source>
</reference>
<sequence>MGAWRPTKDQDVVIAAPTRGDAFAGRNIEKETTKEIMTKKETKTYPRPMTRRNTEDWCKPVTILDLKPSEVFEKANAMELALPPPAHIGQPG</sequence>